<dbReference type="Pfam" id="PF01183">
    <property type="entry name" value="Glyco_hydro_25"/>
    <property type="match status" value="1"/>
</dbReference>
<dbReference type="Gene3D" id="2.30.30.40">
    <property type="entry name" value="SH3 Domains"/>
    <property type="match status" value="1"/>
</dbReference>
<organism evidence="7">
    <name type="scientific">Firmicutes phage HS11</name>
    <dbReference type="NCBI Taxonomy" id="3056393"/>
    <lineage>
        <taxon>Viruses</taxon>
    </lineage>
</organism>
<evidence type="ECO:0000313" key="7">
    <source>
        <dbReference type="EMBL" id="WLJ25925.1"/>
    </source>
</evidence>
<comment type="similarity">
    <text evidence="3">Belongs to the glycosyl hydrolase 25 family.</text>
</comment>
<dbReference type="InterPro" id="IPR002053">
    <property type="entry name" value="Glyco_hydro_25"/>
</dbReference>
<dbReference type="Gene3D" id="3.20.20.80">
    <property type="entry name" value="Glycosidases"/>
    <property type="match status" value="1"/>
</dbReference>
<dbReference type="InterPro" id="IPR017853">
    <property type="entry name" value="GH"/>
</dbReference>
<dbReference type="GO" id="GO:0003796">
    <property type="term" value="F:lysozyme activity"/>
    <property type="evidence" value="ECO:0007669"/>
    <property type="project" value="UniProtKB-EC"/>
</dbReference>
<dbReference type="PROSITE" id="PS51904">
    <property type="entry name" value="GLYCOSYL_HYDROL_F25_2"/>
    <property type="match status" value="1"/>
</dbReference>
<dbReference type="PANTHER" id="PTHR34135">
    <property type="entry name" value="LYSOZYME"/>
    <property type="match status" value="1"/>
</dbReference>
<evidence type="ECO:0000256" key="1">
    <source>
        <dbReference type="ARBA" id="ARBA00000632"/>
    </source>
</evidence>
<evidence type="ECO:0000259" key="6">
    <source>
        <dbReference type="SMART" id="SM00287"/>
    </source>
</evidence>
<protein>
    <recommendedName>
        <fullName evidence="4">lysozyme</fullName>
        <ecNumber evidence="4">3.2.1.17</ecNumber>
    </recommendedName>
</protein>
<feature type="domain" description="SH3b" evidence="6">
    <location>
        <begin position="248"/>
        <end position="314"/>
    </location>
</feature>
<evidence type="ECO:0000256" key="3">
    <source>
        <dbReference type="ARBA" id="ARBA00010646"/>
    </source>
</evidence>
<accession>A0AA49X3Z3</accession>
<dbReference type="GO" id="GO:0016052">
    <property type="term" value="P:carbohydrate catabolic process"/>
    <property type="evidence" value="ECO:0007669"/>
    <property type="project" value="TreeGrafter"/>
</dbReference>
<evidence type="ECO:0000256" key="5">
    <source>
        <dbReference type="SAM" id="MobiDB-lite"/>
    </source>
</evidence>
<evidence type="ECO:0000256" key="4">
    <source>
        <dbReference type="ARBA" id="ARBA00012732"/>
    </source>
</evidence>
<dbReference type="Pfam" id="PF08460">
    <property type="entry name" value="SH3_5"/>
    <property type="match status" value="1"/>
</dbReference>
<evidence type="ECO:0000256" key="2">
    <source>
        <dbReference type="ARBA" id="ARBA00007553"/>
    </source>
</evidence>
<dbReference type="EC" id="3.2.1.17" evidence="4"/>
<name>A0AA49X3Z3_9VIRU</name>
<dbReference type="PANTHER" id="PTHR34135:SF2">
    <property type="entry name" value="LYSOZYME"/>
    <property type="match status" value="1"/>
</dbReference>
<dbReference type="GO" id="GO:0009253">
    <property type="term" value="P:peptidoglycan catabolic process"/>
    <property type="evidence" value="ECO:0007669"/>
    <property type="project" value="InterPro"/>
</dbReference>
<feature type="region of interest" description="Disordered" evidence="5">
    <location>
        <begin position="218"/>
        <end position="240"/>
    </location>
</feature>
<dbReference type="SUPFAM" id="SSF51445">
    <property type="entry name" value="(Trans)glycosidases"/>
    <property type="match status" value="1"/>
</dbReference>
<sequence length="324" mass="35853">MAKPVIDISAYQHSRDIDYDTLSAAISGAILRVGFTGWGTGNSYHKDAEFENHYRELKKRGVPIGAYWYSCADTVAEGTAEANACYEMGLKGKTFELPIYWDTEDNHHQRPASSETLTATGRAFCKRLEELGYYVGIYASSSWLYTELNMAALSDIDVWVAHYGVSKPSYTGAYGMWQYTSSGRLPGYSGGLDLNVMYHDYPAIIRKAGLNGFPATSQKDLQSKPAPQPQPKPKTTPDVAGARFDKFESATFVFGTATNVRALPSTTSSIVAVYRVGESVKYDRVYVGNGYVWISYIGGSGIRRYCAVRTYQNGTRGETWGSFR</sequence>
<dbReference type="EMBL" id="OQ890319">
    <property type="protein sequence ID" value="WLJ25925.1"/>
    <property type="molecule type" value="Genomic_DNA"/>
</dbReference>
<dbReference type="GO" id="GO:0016998">
    <property type="term" value="P:cell wall macromolecule catabolic process"/>
    <property type="evidence" value="ECO:0007669"/>
    <property type="project" value="InterPro"/>
</dbReference>
<comment type="catalytic activity">
    <reaction evidence="1">
        <text>Hydrolysis of (1-&gt;4)-beta-linkages between N-acetylmuramic acid and N-acetyl-D-glucosamine residues in a peptidoglycan and between N-acetyl-D-glucosamine residues in chitodextrins.</text>
        <dbReference type="EC" id="3.2.1.17"/>
    </reaction>
</comment>
<dbReference type="InterPro" id="IPR003646">
    <property type="entry name" value="SH3-like_bac-type"/>
</dbReference>
<dbReference type="SMART" id="SM00287">
    <property type="entry name" value="SH3b"/>
    <property type="match status" value="1"/>
</dbReference>
<comment type="similarity">
    <text evidence="2">Belongs to the N-acetylmuramoyl-L-alanine amidase 2 family.</text>
</comment>
<proteinExistence type="inferred from homology"/>
<reference evidence="7" key="1">
    <citation type="submission" date="2023-04" db="EMBL/GenBank/DDBJ databases">
        <title>The human skin virome in hidradenitis suppurativa patients.</title>
        <authorList>
            <person name="Jansen D."/>
        </authorList>
    </citation>
    <scope>NUCLEOTIDE SEQUENCE</scope>
    <source>
        <strain evidence="7">VC3_JansenPhageH</strain>
    </source>
</reference>